<organism evidence="2 3">
    <name type="scientific">Faecalispora sporosphaeroides</name>
    <dbReference type="NCBI Taxonomy" id="1549"/>
    <lineage>
        <taxon>Bacteria</taxon>
        <taxon>Bacillati</taxon>
        <taxon>Bacillota</taxon>
        <taxon>Clostridia</taxon>
        <taxon>Eubacteriales</taxon>
        <taxon>Oscillospiraceae</taxon>
        <taxon>Faecalispora</taxon>
    </lineage>
</organism>
<proteinExistence type="predicted"/>
<feature type="transmembrane region" description="Helical" evidence="1">
    <location>
        <begin position="61"/>
        <end position="80"/>
    </location>
</feature>
<feature type="transmembrane region" description="Helical" evidence="1">
    <location>
        <begin position="27"/>
        <end position="49"/>
    </location>
</feature>
<evidence type="ECO:0000313" key="3">
    <source>
        <dbReference type="Proteomes" id="UP000754750"/>
    </source>
</evidence>
<sequence length="242" mass="26965">MNTYYKEWLDSGAAWMKAYRKQVLRKYICFILPAVIVFLAAIAAGATAVNDGSAEDIAGSAFAGALMGGVLCCVFLLCLLPGLSPQRMRRNINCTVKLLQMGETEKEQLGSEMLEAQKNPDRVLDYQVIGPNSKKTPARFLLSHGYACLWGGYPLVILVRLSDVAEIRAEKERKTAVTHGAKTNTYHSFHLHTIIFYYKNSEQNGDNGMGFFDKTIRDKVFEMLQKQCVGAIIPLKRDSADQ</sequence>
<evidence type="ECO:0000313" key="2">
    <source>
        <dbReference type="EMBL" id="MBE6832551.1"/>
    </source>
</evidence>
<evidence type="ECO:0000256" key="1">
    <source>
        <dbReference type="SAM" id="Phobius"/>
    </source>
</evidence>
<dbReference type="RefSeq" id="WP_326839945.1">
    <property type="nucleotide sequence ID" value="NZ_SVNY01000001.1"/>
</dbReference>
<protein>
    <submittedName>
        <fullName evidence="2">Uncharacterized protein</fullName>
    </submittedName>
</protein>
<gene>
    <name evidence="2" type="ORF">E7512_03045</name>
</gene>
<reference evidence="2" key="1">
    <citation type="submission" date="2019-04" db="EMBL/GenBank/DDBJ databases">
        <title>Evolution of Biomass-Degrading Anaerobic Consortia Revealed by Metagenomics.</title>
        <authorList>
            <person name="Peng X."/>
        </authorList>
    </citation>
    <scope>NUCLEOTIDE SEQUENCE</scope>
    <source>
        <strain evidence="2">SIG551</strain>
    </source>
</reference>
<dbReference type="Proteomes" id="UP000754750">
    <property type="component" value="Unassembled WGS sequence"/>
</dbReference>
<keyword evidence="1" id="KW-0812">Transmembrane</keyword>
<comment type="caution">
    <text evidence="2">The sequence shown here is derived from an EMBL/GenBank/DDBJ whole genome shotgun (WGS) entry which is preliminary data.</text>
</comment>
<name>A0A928KUQ0_9FIRM</name>
<dbReference type="AlphaFoldDB" id="A0A928KUQ0"/>
<dbReference type="EMBL" id="SVNY01000001">
    <property type="protein sequence ID" value="MBE6832551.1"/>
    <property type="molecule type" value="Genomic_DNA"/>
</dbReference>
<accession>A0A928KUQ0</accession>
<keyword evidence="1" id="KW-0472">Membrane</keyword>
<keyword evidence="1" id="KW-1133">Transmembrane helix</keyword>